<dbReference type="GO" id="GO:0046872">
    <property type="term" value="F:metal ion binding"/>
    <property type="evidence" value="ECO:0007669"/>
    <property type="project" value="UniProtKB-KW"/>
</dbReference>
<accession>A0A0S3QUU4</accession>
<evidence type="ECO:0000313" key="5">
    <source>
        <dbReference type="EMBL" id="BAT72105.1"/>
    </source>
</evidence>
<feature type="domain" description="4Fe-4S ferredoxin-type" evidence="4">
    <location>
        <begin position="57"/>
        <end position="81"/>
    </location>
</feature>
<reference evidence="6" key="1">
    <citation type="journal article" date="2018" name="Science">
        <title>A primordial and reversible TCA cycle in a facultatively chemolithoautotrophic thermophile.</title>
        <authorList>
            <person name="Nunoura T."/>
            <person name="Chikaraishi Y."/>
            <person name="Izaki R."/>
            <person name="Suwa T."/>
            <person name="Sato T."/>
            <person name="Harada T."/>
            <person name="Mori K."/>
            <person name="Kato Y."/>
            <person name="Miyazaki M."/>
            <person name="Shimamura S."/>
            <person name="Yanagawa K."/>
            <person name="Shuto A."/>
            <person name="Ohkouchi N."/>
            <person name="Fujita N."/>
            <person name="Takaki Y."/>
            <person name="Atomi H."/>
            <person name="Takai K."/>
        </authorList>
    </citation>
    <scope>NUCLEOTIDE SEQUENCE [LARGE SCALE GENOMIC DNA]</scope>
    <source>
        <strain evidence="6">DSM 17441 / JCM 13301 / NBRC 103674 / ABI70S6</strain>
    </source>
</reference>
<keyword evidence="6" id="KW-1185">Reference proteome</keyword>
<dbReference type="Pfam" id="PF00037">
    <property type="entry name" value="Fer4"/>
    <property type="match status" value="2"/>
</dbReference>
<feature type="domain" description="4Fe-4S ferredoxin-type" evidence="4">
    <location>
        <begin position="86"/>
        <end position="115"/>
    </location>
</feature>
<protein>
    <submittedName>
        <fullName evidence="5">Cobyrinic acid a,c-diamide synthase</fullName>
    </submittedName>
</protein>
<dbReference type="InterPro" id="IPR017900">
    <property type="entry name" value="4Fe4S_Fe_S_CS"/>
</dbReference>
<evidence type="ECO:0000256" key="2">
    <source>
        <dbReference type="ARBA" id="ARBA00023004"/>
    </source>
</evidence>
<dbReference type="OrthoDB" id="9800558at2"/>
<keyword evidence="3" id="KW-0411">Iron-sulfur</keyword>
<dbReference type="PROSITE" id="PS00198">
    <property type="entry name" value="4FE4S_FER_1"/>
    <property type="match status" value="1"/>
</dbReference>
<dbReference type="STRING" id="1298851.TST_1318"/>
<dbReference type="InterPro" id="IPR017896">
    <property type="entry name" value="4Fe4S_Fe-S-bd"/>
</dbReference>
<organism evidence="5 6">
    <name type="scientific">Thermosulfidibacter takaii (strain DSM 17441 / JCM 13301 / NBRC 103674 / ABI70S6)</name>
    <dbReference type="NCBI Taxonomy" id="1298851"/>
    <lineage>
        <taxon>Bacteria</taxon>
        <taxon>Pseudomonadati</taxon>
        <taxon>Thermosulfidibacterota</taxon>
        <taxon>Thermosulfidibacteria</taxon>
        <taxon>Thermosulfidibacterales</taxon>
        <taxon>Thermosulfidibacteraceae</taxon>
    </lineage>
</organism>
<gene>
    <name evidence="5" type="ORF">TST_1318</name>
</gene>
<dbReference type="Proteomes" id="UP000063234">
    <property type="component" value="Chromosome"/>
</dbReference>
<evidence type="ECO:0000313" key="6">
    <source>
        <dbReference type="Proteomes" id="UP000063234"/>
    </source>
</evidence>
<dbReference type="PANTHER" id="PTHR43063">
    <property type="entry name" value="4FE-4S CLUSTER CONTAINING PARA FAMILY ATPASE PROTEIN"/>
    <property type="match status" value="1"/>
</dbReference>
<evidence type="ECO:0000259" key="4">
    <source>
        <dbReference type="PROSITE" id="PS51379"/>
    </source>
</evidence>
<name>A0A0S3QUU4_THET7</name>
<dbReference type="RefSeq" id="WP_068550097.1">
    <property type="nucleotide sequence ID" value="NZ_AP013035.1"/>
</dbReference>
<evidence type="ECO:0000256" key="3">
    <source>
        <dbReference type="ARBA" id="ARBA00023014"/>
    </source>
</evidence>
<dbReference type="GO" id="GO:0051536">
    <property type="term" value="F:iron-sulfur cluster binding"/>
    <property type="evidence" value="ECO:0007669"/>
    <property type="project" value="UniProtKB-KW"/>
</dbReference>
<keyword evidence="1" id="KW-0479">Metal-binding</keyword>
<proteinExistence type="predicted"/>
<dbReference type="Gene3D" id="3.40.50.300">
    <property type="entry name" value="P-loop containing nucleotide triphosphate hydrolases"/>
    <property type="match status" value="1"/>
</dbReference>
<dbReference type="Gene3D" id="3.30.70.20">
    <property type="match status" value="1"/>
</dbReference>
<sequence>MKIAVVSGKGGAGKTSIAVSLAIAAGNCTIVDCDVEEPNVHLLLKPIITDTKEAQLPVPRVDDTKCNYCKVCHEACQFNAIMVLPNSVLIFDKLCHGCGTCVYVCPQKALEEEPRRIGLIETGQAEEIHYIGGRLDIGEPMATPLIRQVKREIPQHGSFVIIDAPPGCTCPMVESIKDTDVVIIVAESSIFGYHDFLLVEEFIKELKKPYAVLENKKGLTDEPLIQKHCEKNDIPYLGTIPYNIEYAKTYAQGIPLIHADPSLSYIFERILEEAGDLA</sequence>
<evidence type="ECO:0000256" key="1">
    <source>
        <dbReference type="ARBA" id="ARBA00022723"/>
    </source>
</evidence>
<dbReference type="Pfam" id="PF01656">
    <property type="entry name" value="CbiA"/>
    <property type="match status" value="1"/>
</dbReference>
<keyword evidence="2" id="KW-0408">Iron</keyword>
<dbReference type="PROSITE" id="PS51379">
    <property type="entry name" value="4FE4S_FER_2"/>
    <property type="match status" value="2"/>
</dbReference>
<dbReference type="SUPFAM" id="SSF52540">
    <property type="entry name" value="P-loop containing nucleoside triphosphate hydrolases"/>
    <property type="match status" value="1"/>
</dbReference>
<dbReference type="KEGG" id="ttk:TST_1318"/>
<dbReference type="EMBL" id="AP013035">
    <property type="protein sequence ID" value="BAT72105.1"/>
    <property type="molecule type" value="Genomic_DNA"/>
</dbReference>
<dbReference type="AlphaFoldDB" id="A0A0S3QUU4"/>
<dbReference type="InterPro" id="IPR027417">
    <property type="entry name" value="P-loop_NTPase"/>
</dbReference>
<dbReference type="InterPro" id="IPR002586">
    <property type="entry name" value="CobQ/CobB/MinD/ParA_Nub-bd_dom"/>
</dbReference>
<dbReference type="PANTHER" id="PTHR43063:SF1">
    <property type="entry name" value="4FE-4S CLUSTER CONTAINING PARA FAMILY ATPASE PROTEIN"/>
    <property type="match status" value="1"/>
</dbReference>